<feature type="compositionally biased region" description="Polar residues" evidence="1">
    <location>
        <begin position="124"/>
        <end position="148"/>
    </location>
</feature>
<dbReference type="InterPro" id="IPR009675">
    <property type="entry name" value="TPX2_fam"/>
</dbReference>
<feature type="compositionally biased region" description="Polar residues" evidence="1">
    <location>
        <begin position="279"/>
        <end position="289"/>
    </location>
</feature>
<dbReference type="Pfam" id="PF12214">
    <property type="entry name" value="TPX2_importin"/>
    <property type="match status" value="1"/>
</dbReference>
<accession>A0AA86STM9</accession>
<dbReference type="InterPro" id="IPR027330">
    <property type="entry name" value="TPX2_central_dom"/>
</dbReference>
<feature type="compositionally biased region" description="Basic and acidic residues" evidence="1">
    <location>
        <begin position="300"/>
        <end position="313"/>
    </location>
</feature>
<feature type="domain" description="TPX2 central" evidence="2">
    <location>
        <begin position="193"/>
        <end position="259"/>
    </location>
</feature>
<dbReference type="GO" id="GO:0005880">
    <property type="term" value="C:nuclear microtubule"/>
    <property type="evidence" value="ECO:0007669"/>
    <property type="project" value="TreeGrafter"/>
</dbReference>
<evidence type="ECO:0000256" key="1">
    <source>
        <dbReference type="SAM" id="MobiDB-lite"/>
    </source>
</evidence>
<dbReference type="Gramene" id="rna-AYBTSS11_LOCUS15348">
    <property type="protein sequence ID" value="CAJ1952535.1"/>
    <property type="gene ID" value="gene-AYBTSS11_LOCUS15348"/>
</dbReference>
<feature type="region of interest" description="Disordered" evidence="1">
    <location>
        <begin position="178"/>
        <end position="318"/>
    </location>
</feature>
<dbReference type="AlphaFoldDB" id="A0AA86STM9"/>
<feature type="compositionally biased region" description="Polar residues" evidence="1">
    <location>
        <begin position="215"/>
        <end position="229"/>
    </location>
</feature>
<feature type="region of interest" description="Disordered" evidence="1">
    <location>
        <begin position="75"/>
        <end position="148"/>
    </location>
</feature>
<dbReference type="PANTHER" id="PTHR14326:SF55">
    <property type="entry name" value="CELL CYCLE REGULATED MICROTUBULE ASSOCIATED PROTEIN"/>
    <property type="match status" value="1"/>
</dbReference>
<proteinExistence type="predicted"/>
<evidence type="ECO:0000259" key="2">
    <source>
        <dbReference type="Pfam" id="PF12214"/>
    </source>
</evidence>
<dbReference type="GO" id="GO:0090307">
    <property type="term" value="P:mitotic spindle assembly"/>
    <property type="evidence" value="ECO:0007669"/>
    <property type="project" value="TreeGrafter"/>
</dbReference>
<dbReference type="PANTHER" id="PTHR14326">
    <property type="entry name" value="TARGETING PROTEIN FOR XKLP2"/>
    <property type="match status" value="1"/>
</dbReference>
<dbReference type="GO" id="GO:0005819">
    <property type="term" value="C:spindle"/>
    <property type="evidence" value="ECO:0007669"/>
    <property type="project" value="InterPro"/>
</dbReference>
<organism evidence="3 4">
    <name type="scientific">Sphenostylis stenocarpa</name>
    <dbReference type="NCBI Taxonomy" id="92480"/>
    <lineage>
        <taxon>Eukaryota</taxon>
        <taxon>Viridiplantae</taxon>
        <taxon>Streptophyta</taxon>
        <taxon>Embryophyta</taxon>
        <taxon>Tracheophyta</taxon>
        <taxon>Spermatophyta</taxon>
        <taxon>Magnoliopsida</taxon>
        <taxon>eudicotyledons</taxon>
        <taxon>Gunneridae</taxon>
        <taxon>Pentapetalae</taxon>
        <taxon>rosids</taxon>
        <taxon>fabids</taxon>
        <taxon>Fabales</taxon>
        <taxon>Fabaceae</taxon>
        <taxon>Papilionoideae</taxon>
        <taxon>50 kb inversion clade</taxon>
        <taxon>NPAAA clade</taxon>
        <taxon>indigoferoid/millettioid clade</taxon>
        <taxon>Phaseoleae</taxon>
        <taxon>Sphenostylis</taxon>
    </lineage>
</organism>
<feature type="compositionally biased region" description="Polar residues" evidence="1">
    <location>
        <begin position="336"/>
        <end position="347"/>
    </location>
</feature>
<gene>
    <name evidence="3" type="ORF">AYBTSS11_LOCUS15348</name>
</gene>
<sequence>MEEEFEQIEVEYAPLCEGHEIDIEYEFDAPQFFVFTHEETVWEASEAEQWFEFAPSYPPSPFLLKMRWRNCSPGTEKEQVSNVEDDNSTDSLNGKTKPLGKSSSCKGKDFSFMKPTASHLAKQKNPSEVQNPESLRFQRQTSSSTTDCPLTKRQKLEAGYLRKIARLKHHIPFTHKKAKEVDGTDVHSASKSNVTIAKEPNLVTALRAQRHKSKTNAASGGPTQSSSQELKAKPSNKKILEGPAPIFSKMKAPRPTECQVRSSLNSDSTSNSETRGIRRTNSGTVASSQEKCKTSNKLRGSRDNKEPNDKESLNEPPTELFSKVLNGVHLSLASEVKQTAKSSSKEQPMSKGSKENRPGSFQWNEKMKLLKEGMQRSCGKQYQLHLYDTLEANQRAPSMLICGNKGFSLKQGRKFQDKT</sequence>
<evidence type="ECO:0000313" key="3">
    <source>
        <dbReference type="EMBL" id="CAJ1952535.1"/>
    </source>
</evidence>
<name>A0AA86STM9_9FABA</name>
<dbReference type="GO" id="GO:0030295">
    <property type="term" value="F:protein kinase activator activity"/>
    <property type="evidence" value="ECO:0007669"/>
    <property type="project" value="TreeGrafter"/>
</dbReference>
<reference evidence="3" key="1">
    <citation type="submission" date="2023-10" db="EMBL/GenBank/DDBJ databases">
        <authorList>
            <person name="Domelevo Entfellner J.-B."/>
        </authorList>
    </citation>
    <scope>NUCLEOTIDE SEQUENCE</scope>
</reference>
<protein>
    <recommendedName>
        <fullName evidence="2">TPX2 central domain-containing protein</fullName>
    </recommendedName>
</protein>
<feature type="region of interest" description="Disordered" evidence="1">
    <location>
        <begin position="335"/>
        <end position="362"/>
    </location>
</feature>
<dbReference type="Proteomes" id="UP001189624">
    <property type="component" value="Chromosome 4"/>
</dbReference>
<evidence type="ECO:0000313" key="4">
    <source>
        <dbReference type="Proteomes" id="UP001189624"/>
    </source>
</evidence>
<keyword evidence="4" id="KW-1185">Reference proteome</keyword>
<dbReference type="GO" id="GO:0008017">
    <property type="term" value="F:microtubule binding"/>
    <property type="evidence" value="ECO:0007669"/>
    <property type="project" value="TreeGrafter"/>
</dbReference>
<dbReference type="GO" id="GO:0060236">
    <property type="term" value="P:regulation of mitotic spindle organization"/>
    <property type="evidence" value="ECO:0007669"/>
    <property type="project" value="InterPro"/>
</dbReference>
<feature type="compositionally biased region" description="Low complexity" evidence="1">
    <location>
        <begin position="262"/>
        <end position="272"/>
    </location>
</feature>
<dbReference type="EMBL" id="OY731401">
    <property type="protein sequence ID" value="CAJ1952535.1"/>
    <property type="molecule type" value="Genomic_DNA"/>
</dbReference>